<dbReference type="PROSITE" id="PS51257">
    <property type="entry name" value="PROKAR_LIPOPROTEIN"/>
    <property type="match status" value="1"/>
</dbReference>
<keyword evidence="2" id="KW-1185">Reference proteome</keyword>
<name>A0A1X7BYE1_9RHOB</name>
<dbReference type="AlphaFoldDB" id="A0A1X7BYE1"/>
<dbReference type="Proteomes" id="UP000193224">
    <property type="component" value="Unassembled WGS sequence"/>
</dbReference>
<gene>
    <name evidence="1" type="ORF">ROA7745_04155</name>
</gene>
<evidence type="ECO:0008006" key="3">
    <source>
        <dbReference type="Google" id="ProtNLM"/>
    </source>
</evidence>
<organism evidence="1 2">
    <name type="scientific">Roseovarius aestuarii</name>
    <dbReference type="NCBI Taxonomy" id="475083"/>
    <lineage>
        <taxon>Bacteria</taxon>
        <taxon>Pseudomonadati</taxon>
        <taxon>Pseudomonadota</taxon>
        <taxon>Alphaproteobacteria</taxon>
        <taxon>Rhodobacterales</taxon>
        <taxon>Roseobacteraceae</taxon>
        <taxon>Roseovarius</taxon>
    </lineage>
</organism>
<sequence>MTSKIWIALGVLIASIGLSGCAPVVLAGAGAAAVVAVDKAAEEDGDDGIF</sequence>
<proteinExistence type="predicted"/>
<dbReference type="RefSeq" id="WP_176237773.1">
    <property type="nucleotide sequence ID" value="NZ_FWXB01000023.1"/>
</dbReference>
<reference evidence="1 2" key="1">
    <citation type="submission" date="2017-03" db="EMBL/GenBank/DDBJ databases">
        <authorList>
            <person name="Afonso C.L."/>
            <person name="Miller P.J."/>
            <person name="Scott M.A."/>
            <person name="Spackman E."/>
            <person name="Goraichik I."/>
            <person name="Dimitrov K.M."/>
            <person name="Suarez D.L."/>
            <person name="Swayne D.E."/>
        </authorList>
    </citation>
    <scope>NUCLEOTIDE SEQUENCE [LARGE SCALE GENOMIC DNA]</scope>
    <source>
        <strain evidence="1 2">CECT 7745</strain>
    </source>
</reference>
<dbReference type="EMBL" id="FWXB01000023">
    <property type="protein sequence ID" value="SMC14289.1"/>
    <property type="molecule type" value="Genomic_DNA"/>
</dbReference>
<protein>
    <recommendedName>
        <fullName evidence="3">Lipoprotein</fullName>
    </recommendedName>
</protein>
<accession>A0A1X7BYE1</accession>
<evidence type="ECO:0000313" key="2">
    <source>
        <dbReference type="Proteomes" id="UP000193224"/>
    </source>
</evidence>
<evidence type="ECO:0000313" key="1">
    <source>
        <dbReference type="EMBL" id="SMC14289.1"/>
    </source>
</evidence>